<evidence type="ECO:0000313" key="8">
    <source>
        <dbReference type="Proteomes" id="UP000287101"/>
    </source>
</evidence>
<dbReference type="PROSITE" id="PS50801">
    <property type="entry name" value="STAS"/>
    <property type="match status" value="1"/>
</dbReference>
<dbReference type="Gene3D" id="3.30.750.24">
    <property type="entry name" value="STAS domain"/>
    <property type="match status" value="1"/>
</dbReference>
<dbReference type="InterPro" id="IPR002645">
    <property type="entry name" value="STAS_dom"/>
</dbReference>
<dbReference type="InterPro" id="IPR011547">
    <property type="entry name" value="SLC26A/SulP_dom"/>
</dbReference>
<feature type="transmembrane region" description="Helical" evidence="5">
    <location>
        <begin position="119"/>
        <end position="137"/>
    </location>
</feature>
<proteinExistence type="predicted"/>
<keyword evidence="4 5" id="KW-0472">Membrane</keyword>
<keyword evidence="8" id="KW-1185">Reference proteome</keyword>
<feature type="transmembrane region" description="Helical" evidence="5">
    <location>
        <begin position="289"/>
        <end position="309"/>
    </location>
</feature>
<dbReference type="PANTHER" id="PTHR43310:SF1">
    <property type="entry name" value="SULFATE TRANSPORTER YBAR-RELATED"/>
    <property type="match status" value="1"/>
</dbReference>
<accession>A0A430ACK0</accession>
<comment type="caution">
    <text evidence="7">The sequence shown here is derived from an EMBL/GenBank/DDBJ whole genome shotgun (WGS) entry which is preliminary data.</text>
</comment>
<dbReference type="EMBL" id="NGJY01000001">
    <property type="protein sequence ID" value="RSU04939.1"/>
    <property type="molecule type" value="Genomic_DNA"/>
</dbReference>
<protein>
    <submittedName>
        <fullName evidence="7">Sulfate permease</fullName>
    </submittedName>
</protein>
<organism evidence="7 8">
    <name type="scientific">Vagococcus fessus</name>
    <dbReference type="NCBI Taxonomy" id="120370"/>
    <lineage>
        <taxon>Bacteria</taxon>
        <taxon>Bacillati</taxon>
        <taxon>Bacillota</taxon>
        <taxon>Bacilli</taxon>
        <taxon>Lactobacillales</taxon>
        <taxon>Enterococcaceae</taxon>
        <taxon>Vagococcus</taxon>
    </lineage>
</organism>
<feature type="transmembrane region" description="Helical" evidence="5">
    <location>
        <begin position="350"/>
        <end position="380"/>
    </location>
</feature>
<name>A0A430ACK0_9ENTE</name>
<feature type="transmembrane region" description="Helical" evidence="5">
    <location>
        <begin position="89"/>
        <end position="107"/>
    </location>
</feature>
<dbReference type="Pfam" id="PF00916">
    <property type="entry name" value="Sulfate_transp"/>
    <property type="match status" value="2"/>
</dbReference>
<dbReference type="GO" id="GO:0016020">
    <property type="term" value="C:membrane"/>
    <property type="evidence" value="ECO:0007669"/>
    <property type="project" value="UniProtKB-SubCell"/>
</dbReference>
<comment type="subcellular location">
    <subcellularLocation>
        <location evidence="1">Membrane</location>
        <topology evidence="1">Multi-pass membrane protein</topology>
    </subcellularLocation>
</comment>
<dbReference type="PANTHER" id="PTHR43310">
    <property type="entry name" value="SULFATE TRANSPORTER YBAR-RELATED"/>
    <property type="match status" value="1"/>
</dbReference>
<feature type="transmembrane region" description="Helical" evidence="5">
    <location>
        <begin position="143"/>
        <end position="161"/>
    </location>
</feature>
<sequence>MLFSIKKEEWLGNVKNDFFAGLVSSIAILPEVIGFAIIAGVNPLTALFGSSIMMLVITFTGGRPAMVTAAAGSMALVMVGLIKSHGIDYMLAATVLTGIFQLILGYAGIHKLMKYISRTVMYGFVNALAIMIFMAQVQQLPGQSALTFVMVGVTILLMYVLPRVTKVLPPALIAIVLMGVVSVTMPGQFQVIGDLGDLSQTSFKFALPHVPLTIETLKIIIGPAVALTMVGLIESLLTLPIIDEMTETKGDAKREVKAQGIANLATAFFGGPAGCAMIGQAVINVKSGGRTRLSTLVGGTSLLILILVGKELMLQIPTAVLIGIMITVAIATFNWESLNLIRSFQVTESFIMIVTVAIVVYTHNLAIGIAIGVLLSAIVFMAKLSTLKFDESEETIRVSGPLFFASTHSLQRYFDDEKVSLDGKTIDFSHMVVLDHSGEEVLKEWLESHDTPARAMTIKGL</sequence>
<dbReference type="Proteomes" id="UP000287101">
    <property type="component" value="Unassembled WGS sequence"/>
</dbReference>
<feature type="transmembrane region" description="Helical" evidence="5">
    <location>
        <begin position="316"/>
        <end position="335"/>
    </location>
</feature>
<evidence type="ECO:0000259" key="6">
    <source>
        <dbReference type="PROSITE" id="PS50801"/>
    </source>
</evidence>
<evidence type="ECO:0000256" key="4">
    <source>
        <dbReference type="ARBA" id="ARBA00023136"/>
    </source>
</evidence>
<feature type="transmembrane region" description="Helical" evidence="5">
    <location>
        <begin position="168"/>
        <end position="189"/>
    </location>
</feature>
<evidence type="ECO:0000256" key="5">
    <source>
        <dbReference type="SAM" id="Phobius"/>
    </source>
</evidence>
<feature type="transmembrane region" description="Helical" evidence="5">
    <location>
        <begin position="64"/>
        <end position="83"/>
    </location>
</feature>
<feature type="domain" description="STAS" evidence="6">
    <location>
        <begin position="396"/>
        <end position="461"/>
    </location>
</feature>
<reference evidence="7 8" key="1">
    <citation type="submission" date="2017-05" db="EMBL/GenBank/DDBJ databases">
        <title>Vagococcus spp. assemblies.</title>
        <authorList>
            <person name="Gulvik C.A."/>
        </authorList>
    </citation>
    <scope>NUCLEOTIDE SEQUENCE [LARGE SCALE GENOMIC DNA]</scope>
    <source>
        <strain evidence="7 8">CCUG 41755</strain>
    </source>
</reference>
<evidence type="ECO:0000313" key="7">
    <source>
        <dbReference type="EMBL" id="RSU04939.1"/>
    </source>
</evidence>
<dbReference type="SUPFAM" id="SSF52091">
    <property type="entry name" value="SpoIIaa-like"/>
    <property type="match status" value="1"/>
</dbReference>
<evidence type="ECO:0000256" key="3">
    <source>
        <dbReference type="ARBA" id="ARBA00022989"/>
    </source>
</evidence>
<feature type="transmembrane region" description="Helical" evidence="5">
    <location>
        <begin position="219"/>
        <end position="239"/>
    </location>
</feature>
<keyword evidence="3 5" id="KW-1133">Transmembrane helix</keyword>
<dbReference type="InterPro" id="IPR036513">
    <property type="entry name" value="STAS_dom_sf"/>
</dbReference>
<dbReference type="AlphaFoldDB" id="A0A430ACK0"/>
<dbReference type="OrthoDB" id="9771198at2"/>
<gene>
    <name evidence="7" type="ORF">CBF31_02645</name>
</gene>
<keyword evidence="2 5" id="KW-0812">Transmembrane</keyword>
<feature type="transmembrane region" description="Helical" evidence="5">
    <location>
        <begin position="260"/>
        <end position="283"/>
    </location>
</feature>
<dbReference type="InterPro" id="IPR052706">
    <property type="entry name" value="Membrane-Transporter-like"/>
</dbReference>
<evidence type="ECO:0000256" key="2">
    <source>
        <dbReference type="ARBA" id="ARBA00022692"/>
    </source>
</evidence>
<evidence type="ECO:0000256" key="1">
    <source>
        <dbReference type="ARBA" id="ARBA00004141"/>
    </source>
</evidence>